<comment type="caution">
    <text evidence="3">The sequence shown here is derived from an EMBL/GenBank/DDBJ whole genome shotgun (WGS) entry which is preliminary data.</text>
</comment>
<dbReference type="GO" id="GO:0006952">
    <property type="term" value="P:defense response"/>
    <property type="evidence" value="ECO:0007669"/>
    <property type="project" value="InterPro"/>
</dbReference>
<gene>
    <name evidence="3" type="ORF">KSP39_PZI004262</name>
</gene>
<accession>A0AAP0GBR3</accession>
<evidence type="ECO:0000313" key="4">
    <source>
        <dbReference type="Proteomes" id="UP001418222"/>
    </source>
</evidence>
<dbReference type="SMART" id="SM00239">
    <property type="entry name" value="C2"/>
    <property type="match status" value="1"/>
</dbReference>
<keyword evidence="4" id="KW-1185">Reference proteome</keyword>
<dbReference type="PANTHER" id="PTHR32246">
    <property type="entry name" value="INGRESSION PROTEIN FIC1"/>
    <property type="match status" value="1"/>
</dbReference>
<feature type="region of interest" description="Disordered" evidence="1">
    <location>
        <begin position="223"/>
        <end position="244"/>
    </location>
</feature>
<dbReference type="InterPro" id="IPR044750">
    <property type="entry name" value="C2_SRC2/BAP"/>
</dbReference>
<dbReference type="PROSITE" id="PS50004">
    <property type="entry name" value="C2"/>
    <property type="match status" value="1"/>
</dbReference>
<protein>
    <recommendedName>
        <fullName evidence="2">C2 domain-containing protein</fullName>
    </recommendedName>
</protein>
<reference evidence="3 4" key="1">
    <citation type="journal article" date="2022" name="Nat. Plants">
        <title>Genomes of leafy and leafless Platanthera orchids illuminate the evolution of mycoheterotrophy.</title>
        <authorList>
            <person name="Li M.H."/>
            <person name="Liu K.W."/>
            <person name="Li Z."/>
            <person name="Lu H.C."/>
            <person name="Ye Q.L."/>
            <person name="Zhang D."/>
            <person name="Wang J.Y."/>
            <person name="Li Y.F."/>
            <person name="Zhong Z.M."/>
            <person name="Liu X."/>
            <person name="Yu X."/>
            <person name="Liu D.K."/>
            <person name="Tu X.D."/>
            <person name="Liu B."/>
            <person name="Hao Y."/>
            <person name="Liao X.Y."/>
            <person name="Jiang Y.T."/>
            <person name="Sun W.H."/>
            <person name="Chen J."/>
            <person name="Chen Y.Q."/>
            <person name="Ai Y."/>
            <person name="Zhai J.W."/>
            <person name="Wu S.S."/>
            <person name="Zhou Z."/>
            <person name="Hsiao Y.Y."/>
            <person name="Wu W.L."/>
            <person name="Chen Y.Y."/>
            <person name="Lin Y.F."/>
            <person name="Hsu J.L."/>
            <person name="Li C.Y."/>
            <person name="Wang Z.W."/>
            <person name="Zhao X."/>
            <person name="Zhong W.Y."/>
            <person name="Ma X.K."/>
            <person name="Ma L."/>
            <person name="Huang J."/>
            <person name="Chen G.Z."/>
            <person name="Huang M.Z."/>
            <person name="Huang L."/>
            <person name="Peng D.H."/>
            <person name="Luo Y.B."/>
            <person name="Zou S.Q."/>
            <person name="Chen S.P."/>
            <person name="Lan S."/>
            <person name="Tsai W.C."/>
            <person name="Van de Peer Y."/>
            <person name="Liu Z.J."/>
        </authorList>
    </citation>
    <scope>NUCLEOTIDE SEQUENCE [LARGE SCALE GENOMIC DNA]</scope>
    <source>
        <strain evidence="3">Lor287</strain>
    </source>
</reference>
<dbReference type="Gene3D" id="2.60.40.150">
    <property type="entry name" value="C2 domain"/>
    <property type="match status" value="1"/>
</dbReference>
<organism evidence="3 4">
    <name type="scientific">Platanthera zijinensis</name>
    <dbReference type="NCBI Taxonomy" id="2320716"/>
    <lineage>
        <taxon>Eukaryota</taxon>
        <taxon>Viridiplantae</taxon>
        <taxon>Streptophyta</taxon>
        <taxon>Embryophyta</taxon>
        <taxon>Tracheophyta</taxon>
        <taxon>Spermatophyta</taxon>
        <taxon>Magnoliopsida</taxon>
        <taxon>Liliopsida</taxon>
        <taxon>Asparagales</taxon>
        <taxon>Orchidaceae</taxon>
        <taxon>Orchidoideae</taxon>
        <taxon>Orchideae</taxon>
        <taxon>Orchidinae</taxon>
        <taxon>Platanthera</taxon>
    </lineage>
</organism>
<dbReference type="InterPro" id="IPR000008">
    <property type="entry name" value="C2_dom"/>
</dbReference>
<sequence length="271" mass="29811">MSVEGGGYYPSPPPFPFNFHLLEVTLVSAQDLFPASRSMRTYAAAWINTDHRIRTRVDAVGHTDPTWNQKFVFRVDDATLRSDTSAVHVDIYSARPRFVPGSDTLVGTARAVISTLRPSAVTRFIAVQVRRPFSLRPQGILNIGLALIDAYARSLPLYADLGATNFSNHDLVVESKPAKKAVSTKAAAVRLEKNGSVGGLGDKERVELEKKLKKWRSEIPAMAEDGGVETEVQEGSGRGKPRRPRAISCFNIAGKYVDEIDKDESSGSRRR</sequence>
<evidence type="ECO:0000313" key="3">
    <source>
        <dbReference type="EMBL" id="KAK8950769.1"/>
    </source>
</evidence>
<dbReference type="AlphaFoldDB" id="A0AAP0GBR3"/>
<proteinExistence type="predicted"/>
<dbReference type="EMBL" id="JBBWWQ010000003">
    <property type="protein sequence ID" value="KAK8950769.1"/>
    <property type="molecule type" value="Genomic_DNA"/>
</dbReference>
<feature type="domain" description="C2" evidence="2">
    <location>
        <begin position="4"/>
        <end position="126"/>
    </location>
</feature>
<dbReference type="CDD" id="cd04051">
    <property type="entry name" value="C2_SRC2_like"/>
    <property type="match status" value="1"/>
</dbReference>
<name>A0AAP0GBR3_9ASPA</name>
<dbReference type="Proteomes" id="UP001418222">
    <property type="component" value="Unassembled WGS sequence"/>
</dbReference>
<dbReference type="InterPro" id="IPR035892">
    <property type="entry name" value="C2_domain_sf"/>
</dbReference>
<evidence type="ECO:0000256" key="1">
    <source>
        <dbReference type="SAM" id="MobiDB-lite"/>
    </source>
</evidence>
<dbReference type="PANTHER" id="PTHR32246:SF143">
    <property type="entry name" value="CALCIUM-DEPENDENT LIPID-BINDING (CALB DOMAIN) FAMILY PROTEIN"/>
    <property type="match status" value="1"/>
</dbReference>
<evidence type="ECO:0000259" key="2">
    <source>
        <dbReference type="PROSITE" id="PS50004"/>
    </source>
</evidence>
<dbReference type="Pfam" id="PF00168">
    <property type="entry name" value="C2"/>
    <property type="match status" value="1"/>
</dbReference>
<dbReference type="SUPFAM" id="SSF49562">
    <property type="entry name" value="C2 domain (Calcium/lipid-binding domain, CaLB)"/>
    <property type="match status" value="1"/>
</dbReference>